<protein>
    <submittedName>
        <fullName evidence="1">DNA polymerase zeta catalytic subunit</fullName>
    </submittedName>
</protein>
<evidence type="ECO:0000313" key="1">
    <source>
        <dbReference type="EMBL" id="KAJ6835347.1"/>
    </source>
</evidence>
<reference evidence="1" key="1">
    <citation type="journal article" date="2023" name="GigaByte">
        <title>Genome assembly of the bearded iris, Iris pallida Lam.</title>
        <authorList>
            <person name="Bruccoleri R.E."/>
            <person name="Oakeley E.J."/>
            <person name="Faust A.M.E."/>
            <person name="Altorfer M."/>
            <person name="Dessus-Babus S."/>
            <person name="Burckhardt D."/>
            <person name="Oertli M."/>
            <person name="Naumann U."/>
            <person name="Petersen F."/>
            <person name="Wong J."/>
        </authorList>
    </citation>
    <scope>NUCLEOTIDE SEQUENCE</scope>
    <source>
        <strain evidence="1">GSM-AAB239-AS_SAM_17_03QT</strain>
    </source>
</reference>
<dbReference type="Proteomes" id="UP001140949">
    <property type="component" value="Unassembled WGS sequence"/>
</dbReference>
<keyword evidence="2" id="KW-1185">Reference proteome</keyword>
<reference evidence="1" key="2">
    <citation type="submission" date="2023-04" db="EMBL/GenBank/DDBJ databases">
        <authorList>
            <person name="Bruccoleri R.E."/>
            <person name="Oakeley E.J."/>
            <person name="Faust A.-M."/>
            <person name="Dessus-Babus S."/>
            <person name="Altorfer M."/>
            <person name="Burckhardt D."/>
            <person name="Oertli M."/>
            <person name="Naumann U."/>
            <person name="Petersen F."/>
            <person name="Wong J."/>
        </authorList>
    </citation>
    <scope>NUCLEOTIDE SEQUENCE</scope>
    <source>
        <strain evidence="1">GSM-AAB239-AS_SAM_17_03QT</strain>
        <tissue evidence="1">Leaf</tissue>
    </source>
</reference>
<evidence type="ECO:0000313" key="2">
    <source>
        <dbReference type="Proteomes" id="UP001140949"/>
    </source>
</evidence>
<comment type="caution">
    <text evidence="1">The sequence shown here is derived from an EMBL/GenBank/DDBJ whole genome shotgun (WGS) entry which is preliminary data.</text>
</comment>
<gene>
    <name evidence="1" type="ORF">M6B38_330975</name>
</gene>
<dbReference type="EMBL" id="JANAVB010013400">
    <property type="protein sequence ID" value="KAJ6835347.1"/>
    <property type="molecule type" value="Genomic_DNA"/>
</dbReference>
<organism evidence="1 2">
    <name type="scientific">Iris pallida</name>
    <name type="common">Sweet iris</name>
    <dbReference type="NCBI Taxonomy" id="29817"/>
    <lineage>
        <taxon>Eukaryota</taxon>
        <taxon>Viridiplantae</taxon>
        <taxon>Streptophyta</taxon>
        <taxon>Embryophyta</taxon>
        <taxon>Tracheophyta</taxon>
        <taxon>Spermatophyta</taxon>
        <taxon>Magnoliopsida</taxon>
        <taxon>Liliopsida</taxon>
        <taxon>Asparagales</taxon>
        <taxon>Iridaceae</taxon>
        <taxon>Iridoideae</taxon>
        <taxon>Irideae</taxon>
        <taxon>Iris</taxon>
    </lineage>
</organism>
<sequence>MLEGIFCCSCCDWQSFSKLEREIQHLVSVGCRRWKREVNIEKCPRNNLQQQCNKYLGPVSCSFSQDLLLYSLHTNSF</sequence>
<name>A0AAX6H445_IRIPA</name>
<accession>A0AAX6H445</accession>
<proteinExistence type="predicted"/>
<dbReference type="AlphaFoldDB" id="A0AAX6H445"/>